<keyword evidence="2" id="KW-1185">Reference proteome</keyword>
<reference evidence="1" key="1">
    <citation type="submission" date="2021-08" db="EMBL/GenBank/DDBJ databases">
        <title>The first chromosome-level gecko genome reveals the dynamic sex chromosomes of Neotropical dwarf geckos (Sphaerodactylidae: Sphaerodactylus).</title>
        <authorList>
            <person name="Pinto B.J."/>
            <person name="Keating S.E."/>
            <person name="Gamble T."/>
        </authorList>
    </citation>
    <scope>NUCLEOTIDE SEQUENCE</scope>
    <source>
        <strain evidence="1">TG3544</strain>
    </source>
</reference>
<dbReference type="Proteomes" id="UP000827872">
    <property type="component" value="Linkage Group LG13"/>
</dbReference>
<name>A0ACB8FWY0_9SAUR</name>
<proteinExistence type="predicted"/>
<dbReference type="EMBL" id="CM037626">
    <property type="protein sequence ID" value="KAH8011515.1"/>
    <property type="molecule type" value="Genomic_DNA"/>
</dbReference>
<comment type="caution">
    <text evidence="1">The sequence shown here is derived from an EMBL/GenBank/DDBJ whole genome shotgun (WGS) entry which is preliminary data.</text>
</comment>
<protein>
    <submittedName>
        <fullName evidence="1">Uncharacterized protein</fullName>
    </submittedName>
</protein>
<gene>
    <name evidence="1" type="ORF">K3G42_000187</name>
</gene>
<accession>A0ACB8FWY0</accession>
<organism evidence="1 2">
    <name type="scientific">Sphaerodactylus townsendi</name>
    <dbReference type="NCBI Taxonomy" id="933632"/>
    <lineage>
        <taxon>Eukaryota</taxon>
        <taxon>Metazoa</taxon>
        <taxon>Chordata</taxon>
        <taxon>Craniata</taxon>
        <taxon>Vertebrata</taxon>
        <taxon>Euteleostomi</taxon>
        <taxon>Lepidosauria</taxon>
        <taxon>Squamata</taxon>
        <taxon>Bifurcata</taxon>
        <taxon>Gekkota</taxon>
        <taxon>Sphaerodactylidae</taxon>
        <taxon>Sphaerodactylus</taxon>
    </lineage>
</organism>
<evidence type="ECO:0000313" key="1">
    <source>
        <dbReference type="EMBL" id="KAH8011515.1"/>
    </source>
</evidence>
<evidence type="ECO:0000313" key="2">
    <source>
        <dbReference type="Proteomes" id="UP000827872"/>
    </source>
</evidence>
<sequence length="1156" mass="125851">MHARMAAAGASGIEDKAGAKSPSALCGQLEDCNRQLPEGKGAAEQLPEQSNASFAATEQNRQQATAGKLKKTAFKLFGGNRSICTLPSFFGGKNKGHGKGTSKKSLCKSKTHDGLSDVGCEDAGRERLRSPSEGGTDFPSPQLPNSQSALLATDSGPQAGFVGWSTSLCGSSDGFERKPGGDKSLFLPRPKKGLKGLFNSIRRHRKNKANEPEKTELQEWTSRRAVAEKQGQGNKQVGVETAQAPEKTNLKSLVLPSEHREDLNSQAVPGIKASLGESREIDQLVANENSSDGNAAIGVANCEDSQDVELEACDTLGVNSTYDGLPDGLQPEFLDSDPPSAPSGEQLSLMFGDVTSLKSFDSFTGCGDIIAEPDIDSIAESSTSAGRGRDATKRSSCLVTYQGGGEEMAVPDGIEEYLQQMWEGAVKVDAATYETHLPEIMTNNEFQKVNSGNQGPHLYSDRTKNDMDLLTPHSDQQESAPNSDEGYYDSTTPGPEDEAGDEEIKKDRLPRDSYSGDALYEFYEPDDVLMSPSHENESWFDRKVSPSENFGQFLDFTVPAEKDLVWMMGQKSEVMETEEERLAAIQKQLLYWEMQQEPVLKHLDVLSKEQHPREKECSECKARTASLIDKCPSCLGCMQGVPRALGRNLNASLSAENQDWRDLQEMLCPEKRSNGSCGPKAHGSCLTELVGNGVVLDSNLEHVVLESYALNGLTLEKSVAYPFYRMHDHHSCPPSDHHSGAEPGFRESCTESKYEPDQAVNFSQALVEFTSSGTLFSSLSESLGSSDSGSVFTQNLPALPTMVTFDIVDVEQEGEGECEQHLEMNTDEDITVSFEAFDDSYVPKESFAECDERMFPGYPQSSFQSCNWGVASLPRCLRLQELSPPMPEPLSVCRRSRSLDTESLEFELGSSPPSKNSLKFFKLCSKWSGCKKNTIAPGLSASQEDPPGSAEEREGSGTVPWAGLQNVPYRADMFCSQEAKQWDCDLSAPAFQTTQGALELTDSELPFVFTAKEIAKRPCHDGTNNPVLQMPRLITRPSSLPLQAQFESQKASATSRRHCGDSVTKKMAWVLPLGDNSVDLPSSFAFPRSPDKPAICKPTDKMEGRVQIHCSNGEALEGEAEDCGSSEADLPKGKAECWDAPSATRQNVKMNVTVAK</sequence>